<keyword evidence="5" id="KW-1185">Reference proteome</keyword>
<proteinExistence type="predicted"/>
<evidence type="ECO:0000313" key="5">
    <source>
        <dbReference type="Proteomes" id="UP001164803"/>
    </source>
</evidence>
<dbReference type="Proteomes" id="UP001164803">
    <property type="component" value="Chromosome"/>
</dbReference>
<feature type="domain" description="Conserved hypothetical protein CHP02679 N terminus" evidence="2">
    <location>
        <begin position="27"/>
        <end position="257"/>
    </location>
</feature>
<geneLocation type="plasmid" evidence="4 5">
    <name>unnamed1</name>
</geneLocation>
<organism evidence="4 5">
    <name type="scientific">Alicyclobacillus dauci</name>
    <dbReference type="NCBI Taxonomy" id="1475485"/>
    <lineage>
        <taxon>Bacteria</taxon>
        <taxon>Bacillati</taxon>
        <taxon>Bacillota</taxon>
        <taxon>Bacilli</taxon>
        <taxon>Bacillales</taxon>
        <taxon>Alicyclobacillaceae</taxon>
        <taxon>Alicyclobacillus</taxon>
    </lineage>
</organism>
<accession>A0ABY6Z9J9</accession>
<reference evidence="4" key="1">
    <citation type="submission" date="2022-08" db="EMBL/GenBank/DDBJ databases">
        <title>Alicyclobacillus dauci DSM2870, complete genome.</title>
        <authorList>
            <person name="Wang Q."/>
            <person name="Cai R."/>
            <person name="Wang Z."/>
        </authorList>
    </citation>
    <scope>NUCLEOTIDE SEQUENCE</scope>
    <source>
        <strain evidence="4">DSM 28700</strain>
        <plasmid evidence="4">unnamed1</plasmid>
    </source>
</reference>
<name>A0ABY6Z9J9_9BACL</name>
<dbReference type="SUPFAM" id="SSF56726">
    <property type="entry name" value="DNA topoisomerase IV, alpha subunit"/>
    <property type="match status" value="1"/>
</dbReference>
<evidence type="ECO:0000313" key="4">
    <source>
        <dbReference type="EMBL" id="WAH39385.1"/>
    </source>
</evidence>
<protein>
    <submittedName>
        <fullName evidence="4">TIGR02679 domain-containing protein</fullName>
    </submittedName>
</protein>
<dbReference type="RefSeq" id="WP_268043679.1">
    <property type="nucleotide sequence ID" value="NZ_CP104064.1"/>
</dbReference>
<dbReference type="InterPro" id="IPR024465">
    <property type="entry name" value="DUF2399"/>
</dbReference>
<dbReference type="InterPro" id="IPR036078">
    <property type="entry name" value="Spo11/TopoVI_A_sf"/>
</dbReference>
<sequence length="426" mass="47483">MRYLGQTGLKRLWDAVRDKYERYGRVGGTVKLDDVSTDEVEALSGLLAINLYGQTRFAVQLTKIDAALQASKFDVTLEEALGYLFPDMTTREQRVVESEANWSAFCMWARHDVGLPSILDWIDRLSQRDAPGYRTYLDCYQEYVQTGQCDAWSNAVQALELSLSSNLVWRLPVFAAHVTGNPHGLDRDTLAGKVFYWGLVALIGDEAGMETLTSMQALESVDDLYGADSPSEYTRMVYSKAGIVLDDVSSIVWVGNWEGFYDAPVAIPLITLESRITELPAVEAVYVVENPSVFAELTEQIPTGIPVVCTSGQPSVAALRLLDMAVASGATLYYNGDFDVKGLQMTIFLRQRYGHSLEPWHMDTCTYRSASNAKQPGLSEREVQALKNLKVDWDDMLIETMASVRRKVFQEQFIPVLVSDFVGGLV</sequence>
<evidence type="ECO:0000313" key="3">
    <source>
        <dbReference type="EMBL" id="WAH36348.1"/>
    </source>
</evidence>
<gene>
    <name evidence="3" type="ORF">NZD86_19290</name>
    <name evidence="4" type="ORF">NZD86_23770</name>
</gene>
<evidence type="ECO:0000259" key="1">
    <source>
        <dbReference type="Pfam" id="PF09664"/>
    </source>
</evidence>
<dbReference type="Pfam" id="PF09664">
    <property type="entry name" value="DUF2399"/>
    <property type="match status" value="1"/>
</dbReference>
<dbReference type="Proteomes" id="UP001164803">
    <property type="component" value="Plasmid unnamed1"/>
</dbReference>
<dbReference type="EMBL" id="CP104065">
    <property type="protein sequence ID" value="WAH39385.1"/>
    <property type="molecule type" value="Genomic_DNA"/>
</dbReference>
<dbReference type="EMBL" id="CP104064">
    <property type="protein sequence ID" value="WAH36348.1"/>
    <property type="molecule type" value="Genomic_DNA"/>
</dbReference>
<dbReference type="InterPro" id="IPR024466">
    <property type="entry name" value="CHP02679_N"/>
</dbReference>
<dbReference type="Pfam" id="PF11796">
    <property type="entry name" value="DUF3323"/>
    <property type="match status" value="1"/>
</dbReference>
<evidence type="ECO:0000259" key="2">
    <source>
        <dbReference type="Pfam" id="PF11796"/>
    </source>
</evidence>
<feature type="domain" description="DUF2399" evidence="1">
    <location>
        <begin position="281"/>
        <end position="420"/>
    </location>
</feature>
<keyword evidence="4" id="KW-0614">Plasmid</keyword>